<sequence>MLKVENWYETQEGHFVQILGRDEALDKFVGQLDARLICYDQEGQPYYIATGYANAPDIYKLKSLEPVSPPQVHEYKLNISISASIKVKGISIQEAKALAPDMIDLEALDKDLQIETFSIKIEDGHWHYL</sequence>
<dbReference type="Proteomes" id="UP000612362">
    <property type="component" value="Unassembled WGS sequence"/>
</dbReference>
<protein>
    <submittedName>
        <fullName evidence="1">Uncharacterized protein</fullName>
    </submittedName>
</protein>
<reference evidence="1" key="1">
    <citation type="submission" date="2020-10" db="EMBL/GenBank/DDBJ databases">
        <title>Taxonomic study of unclassified bacteria belonging to the class Ktedonobacteria.</title>
        <authorList>
            <person name="Yabe S."/>
            <person name="Wang C.M."/>
            <person name="Zheng Y."/>
            <person name="Sakai Y."/>
            <person name="Cavaletti L."/>
            <person name="Monciardini P."/>
            <person name="Donadio S."/>
        </authorList>
    </citation>
    <scope>NUCLEOTIDE SEQUENCE</scope>
    <source>
        <strain evidence="1">SOSP1-1</strain>
    </source>
</reference>
<accession>A0A8J3I834</accession>
<organism evidence="1 2">
    <name type="scientific">Ktedonospora formicarum</name>
    <dbReference type="NCBI Taxonomy" id="2778364"/>
    <lineage>
        <taxon>Bacteria</taxon>
        <taxon>Bacillati</taxon>
        <taxon>Chloroflexota</taxon>
        <taxon>Ktedonobacteria</taxon>
        <taxon>Ktedonobacterales</taxon>
        <taxon>Ktedonobacteraceae</taxon>
        <taxon>Ktedonospora</taxon>
    </lineage>
</organism>
<keyword evidence="2" id="KW-1185">Reference proteome</keyword>
<gene>
    <name evidence="1" type="ORF">KSX_52670</name>
</gene>
<dbReference type="EMBL" id="BNJF01000002">
    <property type="protein sequence ID" value="GHO47104.1"/>
    <property type="molecule type" value="Genomic_DNA"/>
</dbReference>
<evidence type="ECO:0000313" key="2">
    <source>
        <dbReference type="Proteomes" id="UP000612362"/>
    </source>
</evidence>
<proteinExistence type="predicted"/>
<comment type="caution">
    <text evidence="1">The sequence shown here is derived from an EMBL/GenBank/DDBJ whole genome shotgun (WGS) entry which is preliminary data.</text>
</comment>
<dbReference type="AlphaFoldDB" id="A0A8J3I834"/>
<name>A0A8J3I834_9CHLR</name>
<evidence type="ECO:0000313" key="1">
    <source>
        <dbReference type="EMBL" id="GHO47104.1"/>
    </source>
</evidence>
<dbReference type="RefSeq" id="WP_220196415.1">
    <property type="nucleotide sequence ID" value="NZ_BNJF01000002.1"/>
</dbReference>